<dbReference type="AlphaFoldDB" id="A0AAD9UIX7"/>
<evidence type="ECO:0000256" key="5">
    <source>
        <dbReference type="ARBA" id="ARBA00023242"/>
    </source>
</evidence>
<dbReference type="Gene3D" id="1.10.10.60">
    <property type="entry name" value="Homeodomain-like"/>
    <property type="match status" value="1"/>
</dbReference>
<evidence type="ECO:0000259" key="10">
    <source>
        <dbReference type="PROSITE" id="PS50071"/>
    </source>
</evidence>
<keyword evidence="5 6" id="KW-0539">Nucleus</keyword>
<sequence length="276" mass="30530">MIMSSFLMNSCVEPKFPPPNDDFPHGTFLSSLQPDDFYGRVPPQHYGYPPPEQPGRRYGEHAYLNQTAANYNCSGSGAGSGGGGGGGVVASNQYLEPTGPVSGYTPVSAPHPPSPRQDAATQDTVSTCSQQAPASSTGAAGGNGRQMIFPWMKKVHHGSSSSFNGDNKRTRTAYTRHQVLELEKEFHFNRYLTRRRRIEIAHTLCLTERQIKIWFQNRRMKWKKDHKLPNVKARLTTTGNHATDLSPTSCSAQPFSNLSNPMNVVESQVKHDDLRL</sequence>
<dbReference type="PRINTS" id="PR00024">
    <property type="entry name" value="HOMEOBOX"/>
</dbReference>
<evidence type="ECO:0000256" key="1">
    <source>
        <dbReference type="ARBA" id="ARBA00004123"/>
    </source>
</evidence>
<evidence type="ECO:0000256" key="8">
    <source>
        <dbReference type="RuleBase" id="RU004442"/>
    </source>
</evidence>
<dbReference type="InterPro" id="IPR017970">
    <property type="entry name" value="Homeobox_CS"/>
</dbReference>
<evidence type="ECO:0000313" key="12">
    <source>
        <dbReference type="Proteomes" id="UP001209878"/>
    </source>
</evidence>
<feature type="compositionally biased region" description="Polar residues" evidence="9">
    <location>
        <begin position="119"/>
        <end position="138"/>
    </location>
</feature>
<name>A0AAD9UIX7_RIDPI</name>
<dbReference type="GO" id="GO:0005654">
    <property type="term" value="C:nucleoplasm"/>
    <property type="evidence" value="ECO:0007669"/>
    <property type="project" value="TreeGrafter"/>
</dbReference>
<dbReference type="GO" id="GO:0000978">
    <property type="term" value="F:RNA polymerase II cis-regulatory region sequence-specific DNA binding"/>
    <property type="evidence" value="ECO:0007669"/>
    <property type="project" value="TreeGrafter"/>
</dbReference>
<dbReference type="PANTHER" id="PTHR45771:SF6">
    <property type="entry name" value="HOMEOTIC PROTEIN SEX COMBS REDUCED"/>
    <property type="match status" value="1"/>
</dbReference>
<dbReference type="GO" id="GO:0045944">
    <property type="term" value="P:positive regulation of transcription by RNA polymerase II"/>
    <property type="evidence" value="ECO:0007669"/>
    <property type="project" value="TreeGrafter"/>
</dbReference>
<dbReference type="InterPro" id="IPR020479">
    <property type="entry name" value="HD_metazoa"/>
</dbReference>
<dbReference type="SMART" id="SM00389">
    <property type="entry name" value="HOX"/>
    <property type="match status" value="1"/>
</dbReference>
<feature type="domain" description="Homeobox" evidence="10">
    <location>
        <begin position="165"/>
        <end position="225"/>
    </location>
</feature>
<keyword evidence="2" id="KW-0217">Developmental protein</keyword>
<dbReference type="InterPro" id="IPR017995">
    <property type="entry name" value="Homeobox_antennapedia"/>
</dbReference>
<dbReference type="SUPFAM" id="SSF46689">
    <property type="entry name" value="Homeodomain-like"/>
    <property type="match status" value="1"/>
</dbReference>
<dbReference type="PROSITE" id="PS50071">
    <property type="entry name" value="HOMEOBOX_2"/>
    <property type="match status" value="1"/>
</dbReference>
<keyword evidence="12" id="KW-1185">Reference proteome</keyword>
<proteinExistence type="inferred from homology"/>
<dbReference type="InterPro" id="IPR009057">
    <property type="entry name" value="Homeodomain-like_sf"/>
</dbReference>
<dbReference type="CDD" id="cd00086">
    <property type="entry name" value="homeodomain"/>
    <property type="match status" value="1"/>
</dbReference>
<dbReference type="Proteomes" id="UP001209878">
    <property type="component" value="Unassembled WGS sequence"/>
</dbReference>
<comment type="caution">
    <text evidence="11">The sequence shown here is derived from an EMBL/GenBank/DDBJ whole genome shotgun (WGS) entry which is preliminary data.</text>
</comment>
<keyword evidence="4 6" id="KW-0371">Homeobox</keyword>
<evidence type="ECO:0000256" key="2">
    <source>
        <dbReference type="ARBA" id="ARBA00022473"/>
    </source>
</evidence>
<comment type="similarity">
    <text evidence="8">Belongs to the Antp homeobox family.</text>
</comment>
<dbReference type="FunFam" id="1.10.10.60:FF:000055">
    <property type="entry name" value="Homeobox protein Hox-A5"/>
    <property type="match status" value="1"/>
</dbReference>
<evidence type="ECO:0000256" key="6">
    <source>
        <dbReference type="PROSITE-ProRule" id="PRU00108"/>
    </source>
</evidence>
<reference evidence="11" key="1">
    <citation type="journal article" date="2023" name="Mol. Biol. Evol.">
        <title>Third-Generation Sequencing Reveals the Adaptive Role of the Epigenome in Three Deep-Sea Polychaetes.</title>
        <authorList>
            <person name="Perez M."/>
            <person name="Aroh O."/>
            <person name="Sun Y."/>
            <person name="Lan Y."/>
            <person name="Juniper S.K."/>
            <person name="Young C.R."/>
            <person name="Angers B."/>
            <person name="Qian P.Y."/>
        </authorList>
    </citation>
    <scope>NUCLEOTIDE SEQUENCE</scope>
    <source>
        <strain evidence="11">R07B-5</strain>
    </source>
</reference>
<protein>
    <recommendedName>
        <fullName evidence="10">Homeobox domain-containing protein</fullName>
    </recommendedName>
</protein>
<accession>A0AAD9UIX7</accession>
<organism evidence="11 12">
    <name type="scientific">Ridgeia piscesae</name>
    <name type="common">Tubeworm</name>
    <dbReference type="NCBI Taxonomy" id="27915"/>
    <lineage>
        <taxon>Eukaryota</taxon>
        <taxon>Metazoa</taxon>
        <taxon>Spiralia</taxon>
        <taxon>Lophotrochozoa</taxon>
        <taxon>Annelida</taxon>
        <taxon>Polychaeta</taxon>
        <taxon>Sedentaria</taxon>
        <taxon>Canalipalpata</taxon>
        <taxon>Sabellida</taxon>
        <taxon>Siboglinidae</taxon>
        <taxon>Ridgeia</taxon>
    </lineage>
</organism>
<gene>
    <name evidence="11" type="ORF">NP493_63g06001</name>
</gene>
<feature type="DNA-binding region" description="Homeobox" evidence="6">
    <location>
        <begin position="167"/>
        <end position="226"/>
    </location>
</feature>
<dbReference type="PANTHER" id="PTHR45771">
    <property type="entry name" value="HOMEOTIC PROTEIN DEFORMED"/>
    <property type="match status" value="1"/>
</dbReference>
<dbReference type="PROSITE" id="PS00032">
    <property type="entry name" value="ANTENNAPEDIA"/>
    <property type="match status" value="1"/>
</dbReference>
<dbReference type="Pfam" id="PF00046">
    <property type="entry name" value="Homeodomain"/>
    <property type="match status" value="1"/>
</dbReference>
<evidence type="ECO:0000313" key="11">
    <source>
        <dbReference type="EMBL" id="KAK2191005.1"/>
    </source>
</evidence>
<dbReference type="InterPro" id="IPR001356">
    <property type="entry name" value="HD"/>
</dbReference>
<evidence type="ECO:0000256" key="4">
    <source>
        <dbReference type="ARBA" id="ARBA00023155"/>
    </source>
</evidence>
<dbReference type="GO" id="GO:0000981">
    <property type="term" value="F:DNA-binding transcription factor activity, RNA polymerase II-specific"/>
    <property type="evidence" value="ECO:0007669"/>
    <property type="project" value="InterPro"/>
</dbReference>
<evidence type="ECO:0000256" key="7">
    <source>
        <dbReference type="RuleBase" id="RU000682"/>
    </source>
</evidence>
<dbReference type="InterPro" id="IPR001827">
    <property type="entry name" value="Homeobox_Antennapedia_CS"/>
</dbReference>
<evidence type="ECO:0000256" key="3">
    <source>
        <dbReference type="ARBA" id="ARBA00023125"/>
    </source>
</evidence>
<dbReference type="PROSITE" id="PS00027">
    <property type="entry name" value="HOMEOBOX_1"/>
    <property type="match status" value="1"/>
</dbReference>
<dbReference type="InterPro" id="IPR050609">
    <property type="entry name" value="Antp_homeobox_Deformed_sf"/>
</dbReference>
<dbReference type="EMBL" id="JAODUO010000063">
    <property type="protein sequence ID" value="KAK2191005.1"/>
    <property type="molecule type" value="Genomic_DNA"/>
</dbReference>
<comment type="subcellular location">
    <subcellularLocation>
        <location evidence="1 6 7">Nucleus</location>
    </subcellularLocation>
</comment>
<feature type="region of interest" description="Disordered" evidence="9">
    <location>
        <begin position="96"/>
        <end position="144"/>
    </location>
</feature>
<dbReference type="PRINTS" id="PR00025">
    <property type="entry name" value="ANTENNAPEDIA"/>
</dbReference>
<dbReference type="GO" id="GO:0009952">
    <property type="term" value="P:anterior/posterior pattern specification"/>
    <property type="evidence" value="ECO:0007669"/>
    <property type="project" value="TreeGrafter"/>
</dbReference>
<evidence type="ECO:0000256" key="9">
    <source>
        <dbReference type="SAM" id="MobiDB-lite"/>
    </source>
</evidence>
<keyword evidence="3 6" id="KW-0238">DNA-binding</keyword>